<dbReference type="InterPro" id="IPR006162">
    <property type="entry name" value="Ppantetheine_attach_site"/>
</dbReference>
<keyword evidence="8" id="KW-1185">Reference proteome</keyword>
<evidence type="ECO:0000313" key="7">
    <source>
        <dbReference type="EMBL" id="MDV6314203.1"/>
    </source>
</evidence>
<dbReference type="Gene3D" id="3.30.559.10">
    <property type="entry name" value="Chloramphenicol acetyltransferase-like domain"/>
    <property type="match status" value="3"/>
</dbReference>
<dbReference type="InterPro" id="IPR020845">
    <property type="entry name" value="AMP-binding_CS"/>
</dbReference>
<sequence length="2732" mass="293883">MDEKSPLDEGSPQGGHGEERRGGRSGTTGVDLLHLTAAQRAMWFAENLDDDHSVTIAHYLDIVDDGRPFDRELFRRGVIEGSRELQTAYTRITDVDGTPMQYIDESVPFDVLEVDLRDRPDPLAAADEWMRADHERPVDLLTDQVGFAAFIRVADNRTYWYMRGHHVAFDGYGALVCLHEAVARYNAAVAAETRVPPRRATLAEVIADDAAYRQSTRHDRDRAFWAERAAGLPERVSLATHPATVGIHNETVVAAGMLGADLDRRLRRCARELDASVAAVLTAAFAAFLARMSGADDIVLSLPVTARTTARVKQSMGMVSNMLPLRVDGVGAVTCADVVAAVTSEITAVLRHQRYRSEDIRAAAGFGDTTGTSFGPLVNLLLFDKPIEIDGTRVSYHMLSAGLVEDLVMNVFAAGPEAPLEVGLHANPALYDSDELRMHRARLLHVLEQFVDSPGHPVAELDLLLPGERTTVEDLGDGGPAVDIADEHILAPFVRQVAATPEGVAVVFGDSTLTYVEMSRAVGEFARLFAAEGIGPGDRVIVALERSPEQVCSIYAALGLGAVYVPVDPSEPEERRHAIAAIVRPALTVDAAFLADRGIDATAVSERRAETQPLYGPLWPHQPAYVIFTSGSTGVPKGVEVDHAAIGHRLAWMQRDHPLGTDDAVLYKTPATFDVSVWELLWPLRTGARMVIAEPGGHRDPTYLRTLIDDAGVTVVHFVPSMLDAYLDVVGQSGEGSGAPKPLPDRVRWVFTSGEALSAQLARRLVQSSSADLVNLYGPTEAAIDVTSHRVTADDTVVPIGRPVAGTVVRVLDRRLRPVPAGVAGELCLVGPQLASGYLGAMAQTTARFVADPLGAPGGRMYRTGDLVRWTRDGELEYLGRGDHQVKIRGQRVELGEVESVIASMPGVDAVVVVARRDLGPAPVLVAYLRKTPDTPDADAVRAFCRRRLPGHMVPLAVVFLVAFPTTRSGKLDQSSLPAPDLTAGTKEFREARTPAEKAIVSLVAQALGRERISLSDNLFALGADSILAARMVSRARIGHGLTIALTDVFDSDDLADLASRAVVSDTPPVSTERRHRPRPARIPLSQAQTRLWFINRMSPAEATYNMSGALRLTHAVDPAVLRRAALDVLDRHEILRTVFPAVDGEPEQRILDTASAGAVLDSEPVRISTEGRREASAAEPLEAAIAAITDVGFDLAEEIPFRCRLITGDPRGDVVVLVLHHIAADGHSLRPLLRDLMTAYESRRAGESPEFTPLPMQYADIAVERAEILGTPEQPSPALVDGLEFWRAELDGAPDLLQLPTDRPRPRVMSSAGAHLDVTLDAELSADLRRLATTLAVTPFAVFQSALALTLGRLAAVDDVSIGTAVAGRDDPAVADLVGMFVNTVVLRTALRPGDTVRDLVTGAHRRCARAMSHADVPFERVVDAIAPQRSPSHSPLFQVALSVQPDQLTDLSHWTGSAELLDARVPSAKYDVTVSVTERSDDYVVEFAYATDLFDESTVHDVASRLRRVLSQMVSGPDRVLAAIDLLEPDALRELAAPRRGTRPETTLAELIARGFATADPAAVALTGEATNGTARLTWAEVATVTHQIARVLADRGLGPGDVVAVSIPRSPRMVLTMLGVAMSGAAFVIIDARLPVQRRAAMLADSDAALVITVDSVVAADRAAEPDAAPQQRDPGVRDLGVEEWLLDDLEVELNIAGRRDHPVTDADRTRRTRVDDLAYLLFTSGSTGRPKAAAVTHAGLAEMVAEQQARLGATPASRVLQLAAPGFDVAVWEIILAICAGAELVISPPDVFAGPELEDVIARHRVTHAVATPTALATIDPASVPDVETIMVAGEECPPELVARWDADGRRLLNLYGPTETTIWATASRPLRATEPVTIGCPISGVGARVLDPGLRPVPPGVVGELYLAGRALGRGYHGRAGLSAGRFVADPFGAGTRMYRTGDLVSWTPEGELIYHGRNDFQIKIRGMRVEPGEVDAVLVTHPDVEHSVSVGMPTPAGDTVLVSYVTGRPGRSPAPEQIVDHAVAHLPAHLVPHTVQVLEEFPVTRTGKVDRRALPAVEISPAREYVAPRSRLEAAVAQIFADVLGLQTVSVHDGFFELGGSSLSATKVTYRVEQHVDRRVPLALLFENPTVASFVAALNTVESVGAGRVLTPRERPHMVDLTGVQRGLWSLNQIDPSSSAYNVGFTLELDGPLDIPALTGALGDVIARHESLRTRYPLHEGRPVQVIIPAADALRGFRVALVDTTPDRVGEEIAAVVEPGFDLTGPNAIRAVILRLASDRHLLVFVVHHINADGGSLRPLARDLTTAYRARISGQAGPWTAVVNAPRVQYADYAIWHAERLAAEAPGGLTEERAQLEYWERRLGSVREPAVIPTDRPRPTEPRHRGGVVDLSIPPETATVLKHLARVNNTTQFVVMHAALAVLIGRLSGSEDIVIGTPFAGRDDPALAEMVGMLATTVPLRTRLRLDEPFDELLRRVRTEDVTDLAHADVAFDQIVDHLNRAETGPVRRGRHNPLFSVMLSYQNLDFPEVSLDGLSVRVRPPASIAAKVDLEIMVYPDDLDGVDRGGALGGQIAYDTDLFDRAGAERIVERYRNLLNDIAARPGTPVGDLSIWADRQSSDVVDEEQALHELVSAVAATVPDAVIGIPGAPSVTFADLEATSVAMAFSVPDEDPGEALTVAVTTLLADADRTIDEVFAYIRTAATNALCVGADAVTGEPRRNRADPA</sequence>
<dbReference type="CDD" id="cd19540">
    <property type="entry name" value="LCL_NRPS-like"/>
    <property type="match status" value="2"/>
</dbReference>
<dbReference type="Gene3D" id="3.40.50.12780">
    <property type="entry name" value="N-terminal domain of ligase-like"/>
    <property type="match status" value="2"/>
</dbReference>
<dbReference type="RefSeq" id="WP_269551369.1">
    <property type="nucleotide sequence ID" value="NZ_JAPWIL010000009.1"/>
</dbReference>
<proteinExistence type="predicted"/>
<keyword evidence="3" id="KW-0597">Phosphoprotein</keyword>
<dbReference type="Pfam" id="PF00668">
    <property type="entry name" value="Condensation"/>
    <property type="match status" value="3"/>
</dbReference>
<dbReference type="FunFam" id="3.40.50.12780:FF:000012">
    <property type="entry name" value="Non-ribosomal peptide synthetase"/>
    <property type="match status" value="1"/>
</dbReference>
<dbReference type="Gene3D" id="1.10.1200.10">
    <property type="entry name" value="ACP-like"/>
    <property type="match status" value="2"/>
</dbReference>
<dbReference type="Pfam" id="PF00501">
    <property type="entry name" value="AMP-binding"/>
    <property type="match status" value="2"/>
</dbReference>
<dbReference type="Gene3D" id="3.30.559.30">
    <property type="entry name" value="Nonribosomal peptide synthetase, condensation domain"/>
    <property type="match status" value="3"/>
</dbReference>
<dbReference type="InterPro" id="IPR000873">
    <property type="entry name" value="AMP-dep_synth/lig_dom"/>
</dbReference>
<dbReference type="PROSITE" id="PS00012">
    <property type="entry name" value="PHOSPHOPANTETHEINE"/>
    <property type="match status" value="1"/>
</dbReference>
<dbReference type="InterPro" id="IPR036736">
    <property type="entry name" value="ACP-like_sf"/>
</dbReference>
<dbReference type="EMBL" id="JAWLKH010000028">
    <property type="protein sequence ID" value="MDV6314203.1"/>
    <property type="molecule type" value="Genomic_DNA"/>
</dbReference>
<reference evidence="7 8" key="1">
    <citation type="submission" date="2023-10" db="EMBL/GenBank/DDBJ databases">
        <title>Development of a sustainable strategy for remediation of hydrocarbon-contaminated territories based on the waste exchange concept.</title>
        <authorList>
            <person name="Krivoruchko A."/>
        </authorList>
    </citation>
    <scope>NUCLEOTIDE SEQUENCE</scope>
    <source>
        <strain evidence="6 8">IEGM 1266</strain>
        <strain evidence="7">IEGM 1279</strain>
    </source>
</reference>
<dbReference type="GO" id="GO:0003824">
    <property type="term" value="F:catalytic activity"/>
    <property type="evidence" value="ECO:0007669"/>
    <property type="project" value="InterPro"/>
</dbReference>
<dbReference type="InterPro" id="IPR023213">
    <property type="entry name" value="CAT-like_dom_sf"/>
</dbReference>
<dbReference type="InterPro" id="IPR010071">
    <property type="entry name" value="AA_adenyl_dom"/>
</dbReference>
<dbReference type="Gene3D" id="3.30.300.30">
    <property type="match status" value="2"/>
</dbReference>
<gene>
    <name evidence="6" type="ORF">R3P94_13940</name>
    <name evidence="7" type="ORF">R3Q15_20345</name>
</gene>
<feature type="domain" description="Carrier" evidence="5">
    <location>
        <begin position="991"/>
        <end position="1066"/>
    </location>
</feature>
<dbReference type="GO" id="GO:0005737">
    <property type="term" value="C:cytoplasm"/>
    <property type="evidence" value="ECO:0007669"/>
    <property type="project" value="TreeGrafter"/>
</dbReference>
<evidence type="ECO:0000256" key="4">
    <source>
        <dbReference type="SAM" id="MobiDB-lite"/>
    </source>
</evidence>
<dbReference type="GO" id="GO:0043041">
    <property type="term" value="P:amino acid activation for nonribosomal peptide biosynthetic process"/>
    <property type="evidence" value="ECO:0007669"/>
    <property type="project" value="TreeGrafter"/>
</dbReference>
<feature type="domain" description="Carrier" evidence="5">
    <location>
        <begin position="2073"/>
        <end position="2148"/>
    </location>
</feature>
<evidence type="ECO:0000256" key="2">
    <source>
        <dbReference type="ARBA" id="ARBA00022450"/>
    </source>
</evidence>
<dbReference type="Proteomes" id="UP001185922">
    <property type="component" value="Unassembled WGS sequence"/>
</dbReference>
<dbReference type="InterPro" id="IPR009081">
    <property type="entry name" value="PP-bd_ACP"/>
</dbReference>
<dbReference type="PANTHER" id="PTHR45527">
    <property type="entry name" value="NONRIBOSOMAL PEPTIDE SYNTHETASE"/>
    <property type="match status" value="1"/>
</dbReference>
<dbReference type="SUPFAM" id="SSF47336">
    <property type="entry name" value="ACP-like"/>
    <property type="match status" value="2"/>
</dbReference>
<evidence type="ECO:0000256" key="1">
    <source>
        <dbReference type="ARBA" id="ARBA00001957"/>
    </source>
</evidence>
<dbReference type="SUPFAM" id="SSF52777">
    <property type="entry name" value="CoA-dependent acyltransferases"/>
    <property type="match status" value="6"/>
</dbReference>
<feature type="compositionally biased region" description="Basic and acidic residues" evidence="4">
    <location>
        <begin position="2381"/>
        <end position="2390"/>
    </location>
</feature>
<dbReference type="Proteomes" id="UP001185779">
    <property type="component" value="Unassembled WGS sequence"/>
</dbReference>
<dbReference type="InterPro" id="IPR042099">
    <property type="entry name" value="ANL_N_sf"/>
</dbReference>
<dbReference type="InterPro" id="IPR025110">
    <property type="entry name" value="AMP-bd_C"/>
</dbReference>
<keyword evidence="2" id="KW-0596">Phosphopantetheine</keyword>
<comment type="cofactor">
    <cofactor evidence="1">
        <name>pantetheine 4'-phosphate</name>
        <dbReference type="ChEBI" id="CHEBI:47942"/>
    </cofactor>
</comment>
<dbReference type="NCBIfam" id="TIGR01733">
    <property type="entry name" value="AA-adenyl-dom"/>
    <property type="match status" value="2"/>
</dbReference>
<protein>
    <submittedName>
        <fullName evidence="7">Amino acid adenylation domain-containing protein</fullName>
    </submittedName>
</protein>
<evidence type="ECO:0000256" key="3">
    <source>
        <dbReference type="ARBA" id="ARBA00022553"/>
    </source>
</evidence>
<dbReference type="EMBL" id="JAWLKI010000014">
    <property type="protein sequence ID" value="MDV6308404.1"/>
    <property type="molecule type" value="Genomic_DNA"/>
</dbReference>
<accession>A0AAE4R9R5</accession>
<feature type="region of interest" description="Disordered" evidence="4">
    <location>
        <begin position="1"/>
        <end position="28"/>
    </location>
</feature>
<dbReference type="GO" id="GO:0044550">
    <property type="term" value="P:secondary metabolite biosynthetic process"/>
    <property type="evidence" value="ECO:0007669"/>
    <property type="project" value="TreeGrafter"/>
</dbReference>
<dbReference type="PROSITE" id="PS50075">
    <property type="entry name" value="CARRIER"/>
    <property type="match status" value="2"/>
</dbReference>
<dbReference type="Pfam" id="PF13193">
    <property type="entry name" value="AMP-binding_C"/>
    <property type="match status" value="2"/>
</dbReference>
<dbReference type="PROSITE" id="PS00455">
    <property type="entry name" value="AMP_BINDING"/>
    <property type="match status" value="2"/>
</dbReference>
<evidence type="ECO:0000259" key="5">
    <source>
        <dbReference type="PROSITE" id="PS50075"/>
    </source>
</evidence>
<dbReference type="Pfam" id="PF00550">
    <property type="entry name" value="PP-binding"/>
    <property type="match status" value="2"/>
</dbReference>
<evidence type="ECO:0000313" key="8">
    <source>
        <dbReference type="Proteomes" id="UP001185779"/>
    </source>
</evidence>
<dbReference type="GO" id="GO:0008610">
    <property type="term" value="P:lipid biosynthetic process"/>
    <property type="evidence" value="ECO:0007669"/>
    <property type="project" value="UniProtKB-ARBA"/>
</dbReference>
<dbReference type="InterPro" id="IPR001242">
    <property type="entry name" value="Condensation_dom"/>
</dbReference>
<evidence type="ECO:0000313" key="9">
    <source>
        <dbReference type="Proteomes" id="UP001185922"/>
    </source>
</evidence>
<organism evidence="7 9">
    <name type="scientific">Gordonia amicalis</name>
    <dbReference type="NCBI Taxonomy" id="89053"/>
    <lineage>
        <taxon>Bacteria</taxon>
        <taxon>Bacillati</taxon>
        <taxon>Actinomycetota</taxon>
        <taxon>Actinomycetes</taxon>
        <taxon>Mycobacteriales</taxon>
        <taxon>Gordoniaceae</taxon>
        <taxon>Gordonia</taxon>
    </lineage>
</organism>
<dbReference type="SMART" id="SM00823">
    <property type="entry name" value="PKS_PP"/>
    <property type="match status" value="2"/>
</dbReference>
<comment type="caution">
    <text evidence="7">The sequence shown here is derived from an EMBL/GenBank/DDBJ whole genome shotgun (WGS) entry which is preliminary data.</text>
</comment>
<dbReference type="InterPro" id="IPR045851">
    <property type="entry name" value="AMP-bd_C_sf"/>
</dbReference>
<name>A0AAE4R9R5_9ACTN</name>
<dbReference type="PANTHER" id="PTHR45527:SF1">
    <property type="entry name" value="FATTY ACID SYNTHASE"/>
    <property type="match status" value="1"/>
</dbReference>
<dbReference type="FunFam" id="1.10.1200.10:FF:000005">
    <property type="entry name" value="Nonribosomal peptide synthetase 1"/>
    <property type="match status" value="1"/>
</dbReference>
<feature type="region of interest" description="Disordered" evidence="4">
    <location>
        <begin position="2377"/>
        <end position="2397"/>
    </location>
</feature>
<dbReference type="GO" id="GO:0031177">
    <property type="term" value="F:phosphopantetheine binding"/>
    <property type="evidence" value="ECO:0007669"/>
    <property type="project" value="InterPro"/>
</dbReference>
<evidence type="ECO:0000313" key="6">
    <source>
        <dbReference type="EMBL" id="MDV6308404.1"/>
    </source>
</evidence>
<dbReference type="InterPro" id="IPR020806">
    <property type="entry name" value="PKS_PP-bd"/>
</dbReference>
<dbReference type="SUPFAM" id="SSF56801">
    <property type="entry name" value="Acetyl-CoA synthetase-like"/>
    <property type="match status" value="2"/>
</dbReference>